<reference evidence="1" key="1">
    <citation type="journal article" date="2014" name="Front. Microbiol.">
        <title>High frequency of phylogenetically diverse reductive dehalogenase-homologous genes in deep subseafloor sedimentary metagenomes.</title>
        <authorList>
            <person name="Kawai M."/>
            <person name="Futagami T."/>
            <person name="Toyoda A."/>
            <person name="Takaki Y."/>
            <person name="Nishi S."/>
            <person name="Hori S."/>
            <person name="Arai W."/>
            <person name="Tsubouchi T."/>
            <person name="Morono Y."/>
            <person name="Uchiyama I."/>
            <person name="Ito T."/>
            <person name="Fujiyama A."/>
            <person name="Inagaki F."/>
            <person name="Takami H."/>
        </authorList>
    </citation>
    <scope>NUCLEOTIDE SEQUENCE</scope>
    <source>
        <strain evidence="1">Expedition CK06-06</strain>
    </source>
</reference>
<protein>
    <submittedName>
        <fullName evidence="1">Uncharacterized protein</fullName>
    </submittedName>
</protein>
<comment type="caution">
    <text evidence="1">The sequence shown here is derived from an EMBL/GenBank/DDBJ whole genome shotgun (WGS) entry which is preliminary data.</text>
</comment>
<evidence type="ECO:0000313" key="1">
    <source>
        <dbReference type="EMBL" id="GAH32219.1"/>
    </source>
</evidence>
<proteinExistence type="predicted"/>
<dbReference type="AlphaFoldDB" id="X1FS77"/>
<name>X1FS77_9ZZZZ</name>
<feature type="non-terminal residue" evidence="1">
    <location>
        <position position="1"/>
    </location>
</feature>
<accession>X1FS77</accession>
<organism evidence="1">
    <name type="scientific">marine sediment metagenome</name>
    <dbReference type="NCBI Taxonomy" id="412755"/>
    <lineage>
        <taxon>unclassified sequences</taxon>
        <taxon>metagenomes</taxon>
        <taxon>ecological metagenomes</taxon>
    </lineage>
</organism>
<sequence length="45" mass="5505">LHVFMFAEERTEVVKKFEKLMGESWRKYRRRGTHKIVKIKLVEVA</sequence>
<gene>
    <name evidence="1" type="ORF">S03H2_19743</name>
</gene>
<dbReference type="EMBL" id="BARU01010341">
    <property type="protein sequence ID" value="GAH32219.1"/>
    <property type="molecule type" value="Genomic_DNA"/>
</dbReference>